<protein>
    <submittedName>
        <fullName evidence="1">Transporter</fullName>
    </submittedName>
</protein>
<evidence type="ECO:0000313" key="1">
    <source>
        <dbReference type="EMBL" id="MDN5212266.1"/>
    </source>
</evidence>
<dbReference type="Proteomes" id="UP001172083">
    <property type="component" value="Unassembled WGS sequence"/>
</dbReference>
<comment type="caution">
    <text evidence="1">The sequence shown here is derived from an EMBL/GenBank/DDBJ whole genome shotgun (WGS) entry which is preliminary data.</text>
</comment>
<proteinExistence type="predicted"/>
<dbReference type="EMBL" id="JAUJEB010000001">
    <property type="protein sequence ID" value="MDN5212266.1"/>
    <property type="molecule type" value="Genomic_DNA"/>
</dbReference>
<gene>
    <name evidence="1" type="ORF">QQ020_09410</name>
</gene>
<name>A0ABT8L4T5_9BACT</name>
<reference evidence="1" key="1">
    <citation type="submission" date="2023-06" db="EMBL/GenBank/DDBJ databases">
        <title>Genomic of Agaribacillus aureum.</title>
        <authorList>
            <person name="Wang G."/>
        </authorList>
    </citation>
    <scope>NUCLEOTIDE SEQUENCE</scope>
    <source>
        <strain evidence="1">BMA12</strain>
    </source>
</reference>
<organism evidence="1 2">
    <name type="scientific">Agaribacillus aureus</name>
    <dbReference type="NCBI Taxonomy" id="3051825"/>
    <lineage>
        <taxon>Bacteria</taxon>
        <taxon>Pseudomonadati</taxon>
        <taxon>Bacteroidota</taxon>
        <taxon>Cytophagia</taxon>
        <taxon>Cytophagales</taxon>
        <taxon>Splendidivirgaceae</taxon>
        <taxon>Agaribacillus</taxon>
    </lineage>
</organism>
<evidence type="ECO:0000313" key="2">
    <source>
        <dbReference type="Proteomes" id="UP001172083"/>
    </source>
</evidence>
<dbReference type="RefSeq" id="WP_346757588.1">
    <property type="nucleotide sequence ID" value="NZ_JAUJEB010000001.1"/>
</dbReference>
<accession>A0ABT8L4T5</accession>
<sequence>MTDREFEIMDELYFVQTFDALLEATKLPESELKQGLNQLIDKGWAKCLNSLTVEVAAEATDFETKYKNYYYLATKAGLLAHNSI</sequence>
<keyword evidence="2" id="KW-1185">Reference proteome</keyword>